<feature type="chain" id="PRO_5011640757" description="FG-GAP repeat-containing protein" evidence="1">
    <location>
        <begin position="24"/>
        <end position="204"/>
    </location>
</feature>
<keyword evidence="1" id="KW-0732">Signal</keyword>
<sequence length="204" mass="21770">MQIKHLQLTMAATALATLFSCNAGNKPSTGDSLIIAKDTAVNVSPADSSVANKNVPAQTDSTAAGLIRKVLVTDLVKNDLKTLTEKDRQFSYGVADINGDGKGEIFVGLKGSYFCGNAGCTVYLLDNEGKKINLFTIVDGPITISENKTKGWNDLIIPSKGVNYAVKFNGKNYPSNPSVQPRFTDSITAESVKVLADNAVIYNF</sequence>
<dbReference type="OrthoDB" id="5348860at2"/>
<dbReference type="Proteomes" id="UP000199310">
    <property type="component" value="Unassembled WGS sequence"/>
</dbReference>
<dbReference type="RefSeq" id="WP_089894993.1">
    <property type="nucleotide sequence ID" value="NZ_FOJG01000001.1"/>
</dbReference>
<proteinExistence type="predicted"/>
<gene>
    <name evidence="2" type="ORF">SAMN04488122_2433</name>
</gene>
<reference evidence="3" key="1">
    <citation type="submission" date="2016-10" db="EMBL/GenBank/DDBJ databases">
        <authorList>
            <person name="Varghese N."/>
            <person name="Submissions S."/>
        </authorList>
    </citation>
    <scope>NUCLEOTIDE SEQUENCE [LARGE SCALE GENOMIC DNA]</scope>
    <source>
        <strain evidence="3">DSM 3695</strain>
    </source>
</reference>
<feature type="signal peptide" evidence="1">
    <location>
        <begin position="1"/>
        <end position="23"/>
    </location>
</feature>
<evidence type="ECO:0000256" key="1">
    <source>
        <dbReference type="SAM" id="SignalP"/>
    </source>
</evidence>
<protein>
    <recommendedName>
        <fullName evidence="4">FG-GAP repeat-containing protein</fullName>
    </recommendedName>
</protein>
<organism evidence="2 3">
    <name type="scientific">Chitinophaga arvensicola</name>
    <dbReference type="NCBI Taxonomy" id="29529"/>
    <lineage>
        <taxon>Bacteria</taxon>
        <taxon>Pseudomonadati</taxon>
        <taxon>Bacteroidota</taxon>
        <taxon>Chitinophagia</taxon>
        <taxon>Chitinophagales</taxon>
        <taxon>Chitinophagaceae</taxon>
        <taxon>Chitinophaga</taxon>
    </lineage>
</organism>
<dbReference type="EMBL" id="FOJG01000001">
    <property type="protein sequence ID" value="SEW36836.1"/>
    <property type="molecule type" value="Genomic_DNA"/>
</dbReference>
<evidence type="ECO:0000313" key="2">
    <source>
        <dbReference type="EMBL" id="SEW36836.1"/>
    </source>
</evidence>
<dbReference type="InterPro" id="IPR028994">
    <property type="entry name" value="Integrin_alpha_N"/>
</dbReference>
<dbReference type="SUPFAM" id="SSF69318">
    <property type="entry name" value="Integrin alpha N-terminal domain"/>
    <property type="match status" value="1"/>
</dbReference>
<dbReference type="AlphaFoldDB" id="A0A1I0R8G7"/>
<keyword evidence="3" id="KW-1185">Reference proteome</keyword>
<dbReference type="PROSITE" id="PS51257">
    <property type="entry name" value="PROKAR_LIPOPROTEIN"/>
    <property type="match status" value="1"/>
</dbReference>
<evidence type="ECO:0008006" key="4">
    <source>
        <dbReference type="Google" id="ProtNLM"/>
    </source>
</evidence>
<accession>A0A1I0R8G7</accession>
<dbReference type="STRING" id="29529.SAMN04488122_2433"/>
<evidence type="ECO:0000313" key="3">
    <source>
        <dbReference type="Proteomes" id="UP000199310"/>
    </source>
</evidence>
<name>A0A1I0R8G7_9BACT</name>